<evidence type="ECO:0000313" key="2">
    <source>
        <dbReference type="EMBL" id="MED6151226.1"/>
    </source>
</evidence>
<comment type="caution">
    <text evidence="2">The sequence shown here is derived from an EMBL/GenBank/DDBJ whole genome shotgun (WGS) entry which is preliminary data.</text>
</comment>
<dbReference type="Proteomes" id="UP001341840">
    <property type="component" value="Unassembled WGS sequence"/>
</dbReference>
<reference evidence="2 3" key="1">
    <citation type="journal article" date="2023" name="Plants (Basel)">
        <title>Bridging the Gap: Combining Genomics and Transcriptomics Approaches to Understand Stylosanthes scabra, an Orphan Legume from the Brazilian Caatinga.</title>
        <authorList>
            <person name="Ferreira-Neto J.R.C."/>
            <person name="da Silva M.D."/>
            <person name="Binneck E."/>
            <person name="de Melo N.F."/>
            <person name="da Silva R.H."/>
            <person name="de Melo A.L.T.M."/>
            <person name="Pandolfi V."/>
            <person name="Bustamante F.O."/>
            <person name="Brasileiro-Vidal A.C."/>
            <person name="Benko-Iseppon A.M."/>
        </authorList>
    </citation>
    <scope>NUCLEOTIDE SEQUENCE [LARGE SCALE GENOMIC DNA]</scope>
    <source>
        <tissue evidence="2">Leaves</tissue>
    </source>
</reference>
<organism evidence="2 3">
    <name type="scientific">Stylosanthes scabra</name>
    <dbReference type="NCBI Taxonomy" id="79078"/>
    <lineage>
        <taxon>Eukaryota</taxon>
        <taxon>Viridiplantae</taxon>
        <taxon>Streptophyta</taxon>
        <taxon>Embryophyta</taxon>
        <taxon>Tracheophyta</taxon>
        <taxon>Spermatophyta</taxon>
        <taxon>Magnoliopsida</taxon>
        <taxon>eudicotyledons</taxon>
        <taxon>Gunneridae</taxon>
        <taxon>Pentapetalae</taxon>
        <taxon>rosids</taxon>
        <taxon>fabids</taxon>
        <taxon>Fabales</taxon>
        <taxon>Fabaceae</taxon>
        <taxon>Papilionoideae</taxon>
        <taxon>50 kb inversion clade</taxon>
        <taxon>dalbergioids sensu lato</taxon>
        <taxon>Dalbergieae</taxon>
        <taxon>Pterocarpus clade</taxon>
        <taxon>Stylosanthes</taxon>
    </lineage>
</organism>
<evidence type="ECO:0000313" key="3">
    <source>
        <dbReference type="Proteomes" id="UP001341840"/>
    </source>
</evidence>
<feature type="compositionally biased region" description="Basic residues" evidence="1">
    <location>
        <begin position="79"/>
        <end position="92"/>
    </location>
</feature>
<feature type="compositionally biased region" description="Basic and acidic residues" evidence="1">
    <location>
        <begin position="52"/>
        <end position="65"/>
    </location>
</feature>
<protein>
    <submittedName>
        <fullName evidence="2">Uncharacterized protein</fullName>
    </submittedName>
</protein>
<sequence>MSPRAAIMEPTSSVEGNKQSKYSRDLSVNRAPPIDHTEEEMQTEEQVQQWSEDSKENEESQHEVRIASSNEEEENGGRKASRRKARCSSCKR</sequence>
<evidence type="ECO:0000256" key="1">
    <source>
        <dbReference type="SAM" id="MobiDB-lite"/>
    </source>
</evidence>
<dbReference type="EMBL" id="JASCZI010091793">
    <property type="protein sequence ID" value="MED6151226.1"/>
    <property type="molecule type" value="Genomic_DNA"/>
</dbReference>
<gene>
    <name evidence="2" type="ORF">PIB30_080457</name>
</gene>
<accession>A0ABU6TST1</accession>
<proteinExistence type="predicted"/>
<feature type="compositionally biased region" description="Polar residues" evidence="1">
    <location>
        <begin position="10"/>
        <end position="20"/>
    </location>
</feature>
<feature type="region of interest" description="Disordered" evidence="1">
    <location>
        <begin position="1"/>
        <end position="92"/>
    </location>
</feature>
<name>A0ABU6TST1_9FABA</name>
<keyword evidence="3" id="KW-1185">Reference proteome</keyword>